<dbReference type="Pfam" id="PF13340">
    <property type="entry name" value="DUF4096"/>
    <property type="match status" value="1"/>
</dbReference>
<reference evidence="3 4" key="2">
    <citation type="journal article" date="2022" name="Arch. Microbiol.">
        <title>Rhodococcus pseudokoreensis sp. nov. isolated from the rhizosphere of young M26 apple rootstocks.</title>
        <authorList>
            <person name="Kampfer P."/>
            <person name="Glaeser S.P."/>
            <person name="Blom J."/>
            <person name="Wolf J."/>
            <person name="Benning S."/>
            <person name="Schloter M."/>
            <person name="Neumann-Schaal M."/>
        </authorList>
    </citation>
    <scope>NUCLEOTIDE SEQUENCE [LARGE SCALE GENOMIC DNA]</scope>
    <source>
        <strain evidence="3 4">R79</strain>
    </source>
</reference>
<evidence type="ECO:0000313" key="4">
    <source>
        <dbReference type="Proteomes" id="UP000662986"/>
    </source>
</evidence>
<dbReference type="PANTHER" id="PTHR30007">
    <property type="entry name" value="PHP DOMAIN PROTEIN"/>
    <property type="match status" value="1"/>
</dbReference>
<dbReference type="PANTHER" id="PTHR30007:SF0">
    <property type="entry name" value="TRANSPOSASE"/>
    <property type="match status" value="1"/>
</dbReference>
<dbReference type="EMBL" id="CP070614">
    <property type="protein sequence ID" value="QSE87368.1"/>
    <property type="molecule type" value="Genomic_DNA"/>
</dbReference>
<reference evidence="3 4" key="1">
    <citation type="journal article" date="2021" name="Microbiol. Resour. Announc.">
        <title>Complete Genome Sequences of Two Rhodococcus sp. Strains with Large and Linear Chromosomes, Isolated from Apple Rhizosphere.</title>
        <authorList>
            <person name="Benning S."/>
            <person name="Brugnone N."/>
            <person name="Siani R."/>
            <person name="Kublik S."/>
            <person name="Schloter M."/>
            <person name="Rad V."/>
        </authorList>
    </citation>
    <scope>NUCLEOTIDE SEQUENCE [LARGE SCALE GENOMIC DNA]</scope>
    <source>
        <strain evidence="3 4">R79</strain>
    </source>
</reference>
<feature type="domain" description="Transposase IS4-like" evidence="1">
    <location>
        <begin position="112"/>
        <end position="261"/>
    </location>
</feature>
<protein>
    <submittedName>
        <fullName evidence="3">IS5 family transposase</fullName>
    </submittedName>
</protein>
<dbReference type="InterPro" id="IPR025161">
    <property type="entry name" value="IS402-like_dom"/>
</dbReference>
<dbReference type="RefSeq" id="WP_012687208.1">
    <property type="nucleotide sequence ID" value="NZ_CP070614.1"/>
</dbReference>
<dbReference type="NCBIfam" id="NF033580">
    <property type="entry name" value="transpos_IS5_3"/>
    <property type="match status" value="1"/>
</dbReference>
<organism evidence="3 4">
    <name type="scientific">Rhodococcus pseudokoreensis</name>
    <dbReference type="NCBI Taxonomy" id="2811421"/>
    <lineage>
        <taxon>Bacteria</taxon>
        <taxon>Bacillati</taxon>
        <taxon>Actinomycetota</taxon>
        <taxon>Actinomycetes</taxon>
        <taxon>Mycobacteriales</taxon>
        <taxon>Nocardiaceae</taxon>
        <taxon>Rhodococcus</taxon>
    </lineage>
</organism>
<accession>A0A974VX32</accession>
<dbReference type="Proteomes" id="UP000662986">
    <property type="component" value="Plasmid unnamed5"/>
</dbReference>
<name>A0A974VX32_9NOCA</name>
<gene>
    <name evidence="3" type="ORF">JWS13_01585</name>
</gene>
<evidence type="ECO:0000259" key="1">
    <source>
        <dbReference type="Pfam" id="PF01609"/>
    </source>
</evidence>
<sequence>MIRSVVARRKRRKRTPYPSDLTDAQWELIAPMVPAALPGGRPAIHDRRRIVEAILYVNRTGCSWRQLPHDFPPWQTVFGYFQRWNESGVTDRIHDALRAKLRDRSGRDPMASAGMVDAQAVKGADTVGTETRGWDGGKRVHGRKRHVVTDSLGLLVVVLVTAASVQDRDGGRLALSRAKTVMPSMVWADGGYAGRLVAWVAEHCRMTLDIVRKPKGKLGFSVLPHRWLIERTLAWIVRCRRLDHDYERLPAHSEAMIKWAMIGLMTRRLAPARGRHPWQSTRAA</sequence>
<proteinExistence type="predicted"/>
<dbReference type="Pfam" id="PF01609">
    <property type="entry name" value="DDE_Tnp_1"/>
    <property type="match status" value="1"/>
</dbReference>
<keyword evidence="3" id="KW-0614">Plasmid</keyword>
<feature type="domain" description="Insertion element IS402-like" evidence="2">
    <location>
        <begin position="21"/>
        <end position="94"/>
    </location>
</feature>
<evidence type="ECO:0000259" key="2">
    <source>
        <dbReference type="Pfam" id="PF13340"/>
    </source>
</evidence>
<geneLocation type="plasmid" evidence="3 4">
    <name>unnamed5</name>
</geneLocation>
<evidence type="ECO:0000313" key="3">
    <source>
        <dbReference type="EMBL" id="QSE87368.1"/>
    </source>
</evidence>
<keyword evidence="4" id="KW-1185">Reference proteome</keyword>
<dbReference type="InterPro" id="IPR002559">
    <property type="entry name" value="Transposase_11"/>
</dbReference>